<name>A0AAV6JKC4_9ERIC</name>
<evidence type="ECO:0000313" key="2">
    <source>
        <dbReference type="Proteomes" id="UP000823749"/>
    </source>
</evidence>
<dbReference type="AlphaFoldDB" id="A0AAV6JKC4"/>
<evidence type="ECO:0000313" key="1">
    <source>
        <dbReference type="EMBL" id="KAG5539014.1"/>
    </source>
</evidence>
<keyword evidence="2" id="KW-1185">Reference proteome</keyword>
<sequence>MIGAPDDFGFLSPFPEEGPFAFWLPESSETREGDDGKKQLKINAEKKAIVNFASASNLLLGYVLTGRIIDRYLFEATSLLFQCTLSHTTFALASFIRFFTTSLDWPPASSETCDDVGRRRMKQLKIAENRAMLIRITNKNSKWYLKAAVNKAEQGPKQLGKLSV</sequence>
<dbReference type="Proteomes" id="UP000823749">
    <property type="component" value="Chromosome 7"/>
</dbReference>
<organism evidence="1 2">
    <name type="scientific">Rhododendron griersonianum</name>
    <dbReference type="NCBI Taxonomy" id="479676"/>
    <lineage>
        <taxon>Eukaryota</taxon>
        <taxon>Viridiplantae</taxon>
        <taxon>Streptophyta</taxon>
        <taxon>Embryophyta</taxon>
        <taxon>Tracheophyta</taxon>
        <taxon>Spermatophyta</taxon>
        <taxon>Magnoliopsida</taxon>
        <taxon>eudicotyledons</taxon>
        <taxon>Gunneridae</taxon>
        <taxon>Pentapetalae</taxon>
        <taxon>asterids</taxon>
        <taxon>Ericales</taxon>
        <taxon>Ericaceae</taxon>
        <taxon>Ericoideae</taxon>
        <taxon>Rhodoreae</taxon>
        <taxon>Rhododendron</taxon>
    </lineage>
</organism>
<reference evidence="1" key="1">
    <citation type="submission" date="2020-08" db="EMBL/GenBank/DDBJ databases">
        <title>Plant Genome Project.</title>
        <authorList>
            <person name="Zhang R.-G."/>
        </authorList>
    </citation>
    <scope>NUCLEOTIDE SEQUENCE</scope>
    <source>
        <strain evidence="1">WSP0</strain>
        <tissue evidence="1">Leaf</tissue>
    </source>
</reference>
<protein>
    <submittedName>
        <fullName evidence="1">Uncharacterized protein</fullName>
    </submittedName>
</protein>
<accession>A0AAV6JKC4</accession>
<comment type="caution">
    <text evidence="1">The sequence shown here is derived from an EMBL/GenBank/DDBJ whole genome shotgun (WGS) entry which is preliminary data.</text>
</comment>
<dbReference type="EMBL" id="JACTNZ010000007">
    <property type="protein sequence ID" value="KAG5539014.1"/>
    <property type="molecule type" value="Genomic_DNA"/>
</dbReference>
<gene>
    <name evidence="1" type="ORF">RHGRI_019538</name>
</gene>
<proteinExistence type="predicted"/>